<dbReference type="AlphaFoldDB" id="A0A1V9XTE4"/>
<sequence>MKQVFRREILKPGVEYTVPPDGAICHLQVLDDPHGFFSEKKMFEMNTEEKWRLANWHKDCGVSLFTGGKLEWAFRQFSLALKYIISLAHSIPKQQHDSQEMNINQFRIILYLNMSVCQLKVKNYQHAYENASKALTISPKNSKGLYRRGTALMHLQEYEKSLVDLKAARELEPGNVQIEDAFRELRVRMRALDKKYATAMKKMFS</sequence>
<dbReference type="PANTHER" id="PTHR46512:SF10">
    <property type="entry name" value="FK506-BINDING PROTEIN-LIKE"/>
    <property type="match status" value="1"/>
</dbReference>
<dbReference type="InterPro" id="IPR019734">
    <property type="entry name" value="TPR_rpt"/>
</dbReference>
<dbReference type="SUPFAM" id="SSF48452">
    <property type="entry name" value="TPR-like"/>
    <property type="match status" value="1"/>
</dbReference>
<dbReference type="InterPro" id="IPR011990">
    <property type="entry name" value="TPR-like_helical_dom_sf"/>
</dbReference>
<protein>
    <submittedName>
        <fullName evidence="2">Peptidyl-prolyl cis-trans isomerase FKBP62-like</fullName>
    </submittedName>
</protein>
<accession>A0A1V9XTE4</accession>
<gene>
    <name evidence="2" type="ORF">BIW11_07572</name>
</gene>
<dbReference type="PROSITE" id="PS50005">
    <property type="entry name" value="TPR"/>
    <property type="match status" value="2"/>
</dbReference>
<dbReference type="Gene3D" id="1.25.40.10">
    <property type="entry name" value="Tetratricopeptide repeat domain"/>
    <property type="match status" value="1"/>
</dbReference>
<evidence type="ECO:0000313" key="3">
    <source>
        <dbReference type="Proteomes" id="UP000192247"/>
    </source>
</evidence>
<dbReference type="STRING" id="418985.A0A1V9XTE4"/>
<dbReference type="Proteomes" id="UP000192247">
    <property type="component" value="Unassembled WGS sequence"/>
</dbReference>
<dbReference type="SMART" id="SM00028">
    <property type="entry name" value="TPR"/>
    <property type="match status" value="2"/>
</dbReference>
<dbReference type="FunCoup" id="A0A1V9XTE4">
    <property type="interactions" value="119"/>
</dbReference>
<proteinExistence type="predicted"/>
<dbReference type="GO" id="GO:0016853">
    <property type="term" value="F:isomerase activity"/>
    <property type="evidence" value="ECO:0007669"/>
    <property type="project" value="UniProtKB-KW"/>
</dbReference>
<dbReference type="InParanoid" id="A0A1V9XTE4"/>
<dbReference type="OrthoDB" id="433738at2759"/>
<keyword evidence="2" id="KW-0413">Isomerase</keyword>
<evidence type="ECO:0000256" key="1">
    <source>
        <dbReference type="PROSITE-ProRule" id="PRU00339"/>
    </source>
</evidence>
<dbReference type="EMBL" id="MNPL01004425">
    <property type="protein sequence ID" value="OQR76760.1"/>
    <property type="molecule type" value="Genomic_DNA"/>
</dbReference>
<feature type="repeat" description="TPR" evidence="1">
    <location>
        <begin position="108"/>
        <end position="141"/>
    </location>
</feature>
<evidence type="ECO:0000313" key="2">
    <source>
        <dbReference type="EMBL" id="OQR76760.1"/>
    </source>
</evidence>
<dbReference type="PANTHER" id="PTHR46512">
    <property type="entry name" value="PEPTIDYLPROLYL ISOMERASE"/>
    <property type="match status" value="1"/>
</dbReference>
<keyword evidence="1" id="KW-0802">TPR repeat</keyword>
<comment type="caution">
    <text evidence="2">The sequence shown here is derived from an EMBL/GenBank/DDBJ whole genome shotgun (WGS) entry which is preliminary data.</text>
</comment>
<keyword evidence="3" id="KW-1185">Reference proteome</keyword>
<organism evidence="2 3">
    <name type="scientific">Tropilaelaps mercedesae</name>
    <dbReference type="NCBI Taxonomy" id="418985"/>
    <lineage>
        <taxon>Eukaryota</taxon>
        <taxon>Metazoa</taxon>
        <taxon>Ecdysozoa</taxon>
        <taxon>Arthropoda</taxon>
        <taxon>Chelicerata</taxon>
        <taxon>Arachnida</taxon>
        <taxon>Acari</taxon>
        <taxon>Parasitiformes</taxon>
        <taxon>Mesostigmata</taxon>
        <taxon>Gamasina</taxon>
        <taxon>Dermanyssoidea</taxon>
        <taxon>Laelapidae</taxon>
        <taxon>Tropilaelaps</taxon>
    </lineage>
</organism>
<reference evidence="2 3" key="1">
    <citation type="journal article" date="2017" name="Gigascience">
        <title>Draft genome of the honey bee ectoparasitic mite, Tropilaelaps mercedesae, is shaped by the parasitic life history.</title>
        <authorList>
            <person name="Dong X."/>
            <person name="Armstrong S.D."/>
            <person name="Xia D."/>
            <person name="Makepeace B.L."/>
            <person name="Darby A.C."/>
            <person name="Kadowaki T."/>
        </authorList>
    </citation>
    <scope>NUCLEOTIDE SEQUENCE [LARGE SCALE GENOMIC DNA]</scope>
    <source>
        <strain evidence="2">Wuxi-XJTLU</strain>
    </source>
</reference>
<dbReference type="InterPro" id="IPR050754">
    <property type="entry name" value="FKBP4/5/8-like"/>
</dbReference>
<name>A0A1V9XTE4_9ACAR</name>
<feature type="repeat" description="TPR" evidence="1">
    <location>
        <begin position="142"/>
        <end position="175"/>
    </location>
</feature>